<evidence type="ECO:0000256" key="1">
    <source>
        <dbReference type="SAM" id="MobiDB-lite"/>
    </source>
</evidence>
<organism evidence="2 3">
    <name type="scientific">Clytia hemisphaerica</name>
    <dbReference type="NCBI Taxonomy" id="252671"/>
    <lineage>
        <taxon>Eukaryota</taxon>
        <taxon>Metazoa</taxon>
        <taxon>Cnidaria</taxon>
        <taxon>Hydrozoa</taxon>
        <taxon>Hydroidolina</taxon>
        <taxon>Leptothecata</taxon>
        <taxon>Obeliida</taxon>
        <taxon>Clytiidae</taxon>
        <taxon>Clytia</taxon>
    </lineage>
</organism>
<feature type="compositionally biased region" description="Basic and acidic residues" evidence="1">
    <location>
        <begin position="70"/>
        <end position="84"/>
    </location>
</feature>
<evidence type="ECO:0000313" key="2">
    <source>
        <dbReference type="EnsemblMetazoa" id="CLYHEMP017794.1"/>
    </source>
</evidence>
<reference evidence="2" key="1">
    <citation type="submission" date="2021-01" db="UniProtKB">
        <authorList>
            <consortium name="EnsemblMetazoa"/>
        </authorList>
    </citation>
    <scope>IDENTIFICATION</scope>
</reference>
<dbReference type="Proteomes" id="UP000594262">
    <property type="component" value="Unplaced"/>
</dbReference>
<name>A0A7M5X5F3_9CNID</name>
<evidence type="ECO:0000313" key="3">
    <source>
        <dbReference type="Proteomes" id="UP000594262"/>
    </source>
</evidence>
<dbReference type="AlphaFoldDB" id="A0A7M5X5F3"/>
<proteinExistence type="predicted"/>
<sequence>MVPMCFMVPVSMQWCGVILSSPSSGTTMATGVNNVIHNGTDRLLQQHEDEDRNEIIPSPSGRSKLLQRQNSEHHLEQSTRRESNISRASSRKSQNGALKEDIVDLHQWFTKASNQEKELAIDILAAITRKSRNGHHPAQQTHRRTVTFPSREIDSRCSSSLSAARSVENLPKLHSKKHTRSRYIFHNEDVTNAGALAYRTTNYCPNEFVIHPEWRNRGDLVALHEFHQRDERSLIPHHGYWRR</sequence>
<keyword evidence="3" id="KW-1185">Reference proteome</keyword>
<feature type="compositionally biased region" description="Polar residues" evidence="1">
    <location>
        <begin position="85"/>
        <end position="96"/>
    </location>
</feature>
<dbReference type="EnsemblMetazoa" id="CLYHEMT017794.1">
    <property type="protein sequence ID" value="CLYHEMP017794.1"/>
    <property type="gene ID" value="CLYHEMG017794"/>
</dbReference>
<feature type="region of interest" description="Disordered" evidence="1">
    <location>
        <begin position="51"/>
        <end position="96"/>
    </location>
</feature>
<protein>
    <submittedName>
        <fullName evidence="2">Uncharacterized protein</fullName>
    </submittedName>
</protein>
<accession>A0A7M5X5F3</accession>